<reference evidence="1" key="1">
    <citation type="submission" date="2021-02" db="EMBL/GenBank/DDBJ databases">
        <authorList>
            <person name="Dougan E. K."/>
            <person name="Rhodes N."/>
            <person name="Thang M."/>
            <person name="Chan C."/>
        </authorList>
    </citation>
    <scope>NUCLEOTIDE SEQUENCE</scope>
</reference>
<comment type="caution">
    <text evidence="1">The sequence shown here is derived from an EMBL/GenBank/DDBJ whole genome shotgun (WGS) entry which is preliminary data.</text>
</comment>
<evidence type="ECO:0000313" key="2">
    <source>
        <dbReference type="Proteomes" id="UP000649617"/>
    </source>
</evidence>
<accession>A0A812NX88</accession>
<gene>
    <name evidence="1" type="primary">yipf5</name>
    <name evidence="1" type="ORF">SPIL2461_LOCUS7723</name>
</gene>
<proteinExistence type="predicted"/>
<keyword evidence="2" id="KW-1185">Reference proteome</keyword>
<protein>
    <submittedName>
        <fullName evidence="1">Yipf5 protein</fullName>
    </submittedName>
</protein>
<name>A0A812NX88_SYMPI</name>
<sequence>MGDPGAKEKGSGSFVDFELLEVFYACGTDHAKSNGLGLGVVIVPRAGESIPAELPEKSVYVAEGIMGEGASFSSTMVRTAFKLRKASTVVKKTVSNQAASFLLRPTREEYLMFPADFAKLGVEMPPQ</sequence>
<dbReference type="AlphaFoldDB" id="A0A812NX88"/>
<dbReference type="EMBL" id="CAJNIZ010012226">
    <property type="protein sequence ID" value="CAE7331870.1"/>
    <property type="molecule type" value="Genomic_DNA"/>
</dbReference>
<evidence type="ECO:0000313" key="1">
    <source>
        <dbReference type="EMBL" id="CAE7331870.1"/>
    </source>
</evidence>
<dbReference type="Proteomes" id="UP000649617">
    <property type="component" value="Unassembled WGS sequence"/>
</dbReference>
<organism evidence="1 2">
    <name type="scientific">Symbiodinium pilosum</name>
    <name type="common">Dinoflagellate</name>
    <dbReference type="NCBI Taxonomy" id="2952"/>
    <lineage>
        <taxon>Eukaryota</taxon>
        <taxon>Sar</taxon>
        <taxon>Alveolata</taxon>
        <taxon>Dinophyceae</taxon>
        <taxon>Suessiales</taxon>
        <taxon>Symbiodiniaceae</taxon>
        <taxon>Symbiodinium</taxon>
    </lineage>
</organism>